<name>A0AAD5V579_9APHY</name>
<keyword evidence="2 7" id="KW-0479">Metal-binding</keyword>
<protein>
    <recommendedName>
        <fullName evidence="8">Extracellular metalloproteinase</fullName>
        <ecNumber evidence="8">3.4.24.-</ecNumber>
    </recommendedName>
    <alternativeName>
        <fullName evidence="8">Fungalysin</fullName>
    </alternativeName>
</protein>
<proteinExistence type="inferred from homology"/>
<dbReference type="PANTHER" id="PTHR33478">
    <property type="entry name" value="EXTRACELLULAR METALLOPROTEINASE MEP"/>
    <property type="match status" value="1"/>
</dbReference>
<dbReference type="PRINTS" id="PR00999">
    <property type="entry name" value="FUNGALYSIN"/>
</dbReference>
<dbReference type="InterPro" id="IPR050371">
    <property type="entry name" value="Fungal_virulence_M36"/>
</dbReference>
<dbReference type="InterPro" id="IPR011096">
    <property type="entry name" value="FTP_domain"/>
</dbReference>
<evidence type="ECO:0000313" key="10">
    <source>
        <dbReference type="EMBL" id="KAJ3486318.1"/>
    </source>
</evidence>
<evidence type="ECO:0000259" key="9">
    <source>
        <dbReference type="Pfam" id="PF07504"/>
    </source>
</evidence>
<dbReference type="Pfam" id="PF07504">
    <property type="entry name" value="FTP"/>
    <property type="match status" value="1"/>
</dbReference>
<feature type="binding site" evidence="7">
    <location>
        <position position="223"/>
    </location>
    <ligand>
        <name>Zn(2+)</name>
        <dbReference type="ChEBI" id="CHEBI:29105"/>
        <note>catalytic</note>
    </ligand>
</feature>
<organism evidence="10 11">
    <name type="scientific">Meripilus lineatus</name>
    <dbReference type="NCBI Taxonomy" id="2056292"/>
    <lineage>
        <taxon>Eukaryota</taxon>
        <taxon>Fungi</taxon>
        <taxon>Dikarya</taxon>
        <taxon>Basidiomycota</taxon>
        <taxon>Agaricomycotina</taxon>
        <taxon>Agaricomycetes</taxon>
        <taxon>Polyporales</taxon>
        <taxon>Meripilaceae</taxon>
        <taxon>Meripilus</taxon>
    </lineage>
</organism>
<keyword evidence="8" id="KW-0732">Signal</keyword>
<evidence type="ECO:0000256" key="4">
    <source>
        <dbReference type="ARBA" id="ARBA00022833"/>
    </source>
</evidence>
<dbReference type="EMBL" id="JANAWD010000125">
    <property type="protein sequence ID" value="KAJ3486318.1"/>
    <property type="molecule type" value="Genomic_DNA"/>
</dbReference>
<evidence type="ECO:0000256" key="1">
    <source>
        <dbReference type="ARBA" id="ARBA00022670"/>
    </source>
</evidence>
<dbReference type="EC" id="3.4.24.-" evidence="8"/>
<comment type="caution">
    <text evidence="10">The sequence shown here is derived from an EMBL/GenBank/DDBJ whole genome shotgun (WGS) entry which is preliminary data.</text>
</comment>
<dbReference type="GO" id="GO:0004222">
    <property type="term" value="F:metalloendopeptidase activity"/>
    <property type="evidence" value="ECO:0007669"/>
    <property type="project" value="InterPro"/>
</dbReference>
<comment type="subcellular location">
    <subcellularLocation>
        <location evidence="8">Secreted</location>
    </subcellularLocation>
</comment>
<reference evidence="10" key="1">
    <citation type="submission" date="2022-07" db="EMBL/GenBank/DDBJ databases">
        <title>Genome Sequence of Physisporinus lineatus.</title>
        <authorList>
            <person name="Buettner E."/>
        </authorList>
    </citation>
    <scope>NUCLEOTIDE SEQUENCE</scope>
    <source>
        <strain evidence="10">VT162</strain>
    </source>
</reference>
<feature type="binding site" evidence="7">
    <location>
        <position position="431"/>
    </location>
    <ligand>
        <name>Zn(2+)</name>
        <dbReference type="ChEBI" id="CHEBI:29105"/>
        <note>catalytic</note>
    </ligand>
</feature>
<feature type="binding site" evidence="7">
    <location>
        <position position="402"/>
    </location>
    <ligand>
        <name>Zn(2+)</name>
        <dbReference type="ChEBI" id="CHEBI:29105"/>
        <note>catalytic</note>
    </ligand>
</feature>
<keyword evidence="3 8" id="KW-0378">Hydrolase</keyword>
<comment type="cofactor">
    <cofactor evidence="7">
        <name>Zn(2+)</name>
        <dbReference type="ChEBI" id="CHEBI:29105"/>
    </cofactor>
    <text evidence="7">Binds 1 zinc ion per subunit.</text>
</comment>
<dbReference type="Pfam" id="PF02128">
    <property type="entry name" value="Peptidase_M36"/>
    <property type="match status" value="1"/>
</dbReference>
<evidence type="ECO:0000256" key="6">
    <source>
        <dbReference type="PIRSR" id="PIRSR601842-1"/>
    </source>
</evidence>
<feature type="signal peptide" evidence="8">
    <location>
        <begin position="1"/>
        <end position="22"/>
    </location>
</feature>
<keyword evidence="5 8" id="KW-0482">Metalloprotease</keyword>
<evidence type="ECO:0000256" key="7">
    <source>
        <dbReference type="PIRSR" id="PIRSR601842-2"/>
    </source>
</evidence>
<dbReference type="Gene3D" id="3.10.170.10">
    <property type="match status" value="1"/>
</dbReference>
<gene>
    <name evidence="10" type="ORF">NLI96_g4331</name>
</gene>
<feature type="domain" description="FTP" evidence="9">
    <location>
        <begin position="104"/>
        <end position="139"/>
    </location>
</feature>
<evidence type="ECO:0000313" key="11">
    <source>
        <dbReference type="Proteomes" id="UP001212997"/>
    </source>
</evidence>
<dbReference type="GO" id="GO:0006508">
    <property type="term" value="P:proteolysis"/>
    <property type="evidence" value="ECO:0007669"/>
    <property type="project" value="UniProtKB-KW"/>
</dbReference>
<keyword evidence="8" id="KW-0964">Secreted</keyword>
<keyword evidence="4 7" id="KW-0862">Zinc</keyword>
<evidence type="ECO:0000256" key="2">
    <source>
        <dbReference type="ARBA" id="ARBA00022723"/>
    </source>
</evidence>
<keyword evidence="8" id="KW-0865">Zymogen</keyword>
<comment type="similarity">
    <text evidence="8">Belongs to the peptidase M36 family.</text>
</comment>
<feature type="binding site" evidence="7">
    <location>
        <position position="406"/>
    </location>
    <ligand>
        <name>Zn(2+)</name>
        <dbReference type="ChEBI" id="CHEBI:29105"/>
        <note>catalytic</note>
    </ligand>
</feature>
<dbReference type="AlphaFoldDB" id="A0AAD5V579"/>
<keyword evidence="11" id="KW-1185">Reference proteome</keyword>
<evidence type="ECO:0000256" key="5">
    <source>
        <dbReference type="ARBA" id="ARBA00023049"/>
    </source>
</evidence>
<evidence type="ECO:0000256" key="3">
    <source>
        <dbReference type="ARBA" id="ARBA00022801"/>
    </source>
</evidence>
<accession>A0AAD5V579</accession>
<feature type="chain" id="PRO_5041770227" description="Extracellular metalloproteinase" evidence="8">
    <location>
        <begin position="23"/>
        <end position="446"/>
    </location>
</feature>
<dbReference type="Proteomes" id="UP001212997">
    <property type="component" value="Unassembled WGS sequence"/>
</dbReference>
<dbReference type="PANTHER" id="PTHR33478:SF1">
    <property type="entry name" value="EXTRACELLULAR METALLOPROTEINASE MEP"/>
    <property type="match status" value="1"/>
</dbReference>
<dbReference type="SUPFAM" id="SSF55486">
    <property type="entry name" value="Metalloproteases ('zincins'), catalytic domain"/>
    <property type="match status" value="1"/>
</dbReference>
<sequence length="446" mass="48145">MFTNKLFTSVVLAVILASSSSAAPSPPSPQHATHRVHKVKADSEFTAYYPKSDYKTFGKGQDHPLSKRAGDDLAGDAVKFVESQLHLSPQSVVFKSGFSNDVGKHAYLRQLINGVPVTNAPAHVVFGNDGKVTAFGNSFIKPSAIASTTPSINVQDAIQRAEAAVNGTYNQHPPTIEYVAKENGSVVLAHVLQVENEHSGAFVEAFIDAHSGELTHLNNFVAEASYRVVPITKQYLTQGFETLVDPQDLTASPEGWHSDGRVSTITTSGNNAIAFKGTLSAVTTQSSAPLNFIFNQTASQQPSVQVNLDAARTNAFYVVNTVHDISYKYGFKENAFNFQNNNFGKGGYGSDRVTISVQDSSGTNNANFATPPDGQSGRMRMYLFVITNPFRDGALENDIVIHEYTHGITNRLTGGGTANCLQTYESAGLGEGWSDAMAEYMFLLRL</sequence>
<dbReference type="InterPro" id="IPR001842">
    <property type="entry name" value="Peptidase_M36"/>
</dbReference>
<feature type="active site" evidence="6">
    <location>
        <position position="403"/>
    </location>
</feature>
<evidence type="ECO:0000256" key="8">
    <source>
        <dbReference type="RuleBase" id="RU364017"/>
    </source>
</evidence>
<keyword evidence="1 8" id="KW-0645">Protease</keyword>
<dbReference type="GO" id="GO:0008270">
    <property type="term" value="F:zinc ion binding"/>
    <property type="evidence" value="ECO:0007669"/>
    <property type="project" value="InterPro"/>
</dbReference>
<dbReference type="GO" id="GO:0005615">
    <property type="term" value="C:extracellular space"/>
    <property type="evidence" value="ECO:0007669"/>
    <property type="project" value="InterPro"/>
</dbReference>